<feature type="transmembrane region" description="Helical" evidence="6">
    <location>
        <begin position="304"/>
        <end position="323"/>
    </location>
</feature>
<keyword evidence="4 6" id="KW-1133">Transmembrane helix</keyword>
<evidence type="ECO:0000256" key="6">
    <source>
        <dbReference type="RuleBase" id="RU363077"/>
    </source>
</evidence>
<evidence type="ECO:0000256" key="1">
    <source>
        <dbReference type="ARBA" id="ARBA00004141"/>
    </source>
</evidence>
<accession>A0A1P8B4H5</accession>
<evidence type="ECO:0000256" key="5">
    <source>
        <dbReference type="ARBA" id="ARBA00023136"/>
    </source>
</evidence>
<dbReference type="InterPro" id="IPR000620">
    <property type="entry name" value="EamA_dom"/>
</dbReference>
<gene>
    <name evidence="9 11" type="primary">UMAMIT34</name>
    <name evidence="8 9" type="ordered locus">At4g30420</name>
    <name evidence="9" type="ORF">F17I23.240</name>
    <name evidence="9" type="ORF">F17I23_240</name>
</gene>
<keyword evidence="3 6" id="KW-0812">Transmembrane</keyword>
<dbReference type="RefSeq" id="NP_001328376.1">
    <property type="nucleotide sequence ID" value="NM_001342009.1"/>
</dbReference>
<feature type="domain" description="EamA" evidence="7">
    <location>
        <begin position="16"/>
        <end position="146"/>
    </location>
</feature>
<evidence type="ECO:0000313" key="11">
    <source>
        <dbReference type="TAIR" id="AT4G30420"/>
    </source>
</evidence>
<dbReference type="ProteomicsDB" id="211997"/>
<dbReference type="InterPro" id="IPR030184">
    <property type="entry name" value="WAT1-related"/>
</dbReference>
<protein>
    <recommendedName>
        <fullName evidence="6">WAT1-related protein</fullName>
    </recommendedName>
</protein>
<evidence type="ECO:0000256" key="4">
    <source>
        <dbReference type="ARBA" id="ARBA00022989"/>
    </source>
</evidence>
<dbReference type="TAIR" id="AT4G30420">
    <property type="gene designation" value="UMAMIT34"/>
</dbReference>
<dbReference type="AlphaFoldDB" id="A0A178V090"/>
<feature type="transmembrane region" description="Helical" evidence="6">
    <location>
        <begin position="279"/>
        <end position="298"/>
    </location>
</feature>
<proteinExistence type="inferred from homology"/>
<dbReference type="Proteomes" id="UP000006548">
    <property type="component" value="Chromosome 4"/>
</dbReference>
<feature type="transmembrane region" description="Helical" evidence="6">
    <location>
        <begin position="41"/>
        <end position="58"/>
    </location>
</feature>
<feature type="transmembrane region" description="Helical" evidence="6">
    <location>
        <begin position="70"/>
        <end position="92"/>
    </location>
</feature>
<feature type="transmembrane region" description="Helical" evidence="6">
    <location>
        <begin position="183"/>
        <end position="203"/>
    </location>
</feature>
<evidence type="ECO:0000313" key="10">
    <source>
        <dbReference type="Proteomes" id="UP000006548"/>
    </source>
</evidence>
<evidence type="ECO:0000259" key="7">
    <source>
        <dbReference type="Pfam" id="PF00892"/>
    </source>
</evidence>
<keyword evidence="10" id="KW-1185">Reference proteome</keyword>
<feature type="transmembrane region" description="Helical" evidence="6">
    <location>
        <begin position="135"/>
        <end position="155"/>
    </location>
</feature>
<dbReference type="InterPro" id="IPR037185">
    <property type="entry name" value="EmrE-like"/>
</dbReference>
<accession>A0A178V090</accession>
<sequence length="383" mass="42451">MGKIEEYKPVMAMTMIQLCYAGVTLFARATLVHGLSPRVFILYRQAFATIFIFPFLYLSRRKSKIAISSLDLKSFSLIFLVSLIGITINQNLYLEGLYLTSSSMGSAVGNIIPAITFLISFLAGYEKLNLRDIRGLAKIAGTILCVAGAISMTLLRGPKILNSESALPIAKSVLGHLKDQNTWLIGCLFLFSSTLCWSFWLILQVPISAYYPDNLSLSAWMCLFGTIQCAVVTFFLEKDPNAWILHSYSEFATCLYAGIGASALSFTVQAWAIAKRGPVFSALFNPLCTVIVTILAALFFHEEIYTGSLIGGLGVILGLYTVLWGKAKDVMMNQDQRDNDQKSEVKIHIEDSSNTTICNKDLKNPLLSKHKSTEEIQTHQQLY</sequence>
<reference evidence="10" key="2">
    <citation type="journal article" date="2017" name="Plant J.">
        <title>Araport11: a complete reannotation of the Arabidopsis thaliana reference genome.</title>
        <authorList>
            <person name="Cheng C.Y."/>
            <person name="Krishnakumar V."/>
            <person name="Chan A.P."/>
            <person name="Thibaud-Nissen F."/>
            <person name="Schobel S."/>
            <person name="Town C.D."/>
        </authorList>
    </citation>
    <scope>GENOME REANNOTATION</scope>
    <source>
        <strain evidence="10">cv. Columbia</strain>
    </source>
</reference>
<organism evidence="9 10">
    <name type="scientific">Arabidopsis thaliana</name>
    <name type="common">Mouse-ear cress</name>
    <dbReference type="NCBI Taxonomy" id="3702"/>
    <lineage>
        <taxon>Eukaryota</taxon>
        <taxon>Viridiplantae</taxon>
        <taxon>Streptophyta</taxon>
        <taxon>Embryophyta</taxon>
        <taxon>Tracheophyta</taxon>
        <taxon>Spermatophyta</taxon>
        <taxon>Magnoliopsida</taxon>
        <taxon>eudicotyledons</taxon>
        <taxon>Gunneridae</taxon>
        <taxon>Pentapetalae</taxon>
        <taxon>rosids</taxon>
        <taxon>malvids</taxon>
        <taxon>Brassicales</taxon>
        <taxon>Brassicaceae</taxon>
        <taxon>Camelineae</taxon>
        <taxon>Arabidopsis</taxon>
    </lineage>
</organism>
<feature type="domain" description="EamA" evidence="7">
    <location>
        <begin position="185"/>
        <end position="323"/>
    </location>
</feature>
<feature type="transmembrane region" description="Helical" evidence="6">
    <location>
        <begin position="215"/>
        <end position="236"/>
    </location>
</feature>
<dbReference type="EMBL" id="CP002687">
    <property type="protein sequence ID" value="ANM66485.1"/>
    <property type="molecule type" value="Genomic_DNA"/>
</dbReference>
<feature type="transmembrane region" description="Helical" evidence="6">
    <location>
        <begin position="248"/>
        <end position="272"/>
    </location>
</feature>
<feature type="transmembrane region" description="Helical" evidence="6">
    <location>
        <begin position="104"/>
        <end position="123"/>
    </location>
</feature>
<dbReference type="PANTHER" id="PTHR31218">
    <property type="entry name" value="WAT1-RELATED PROTEIN"/>
    <property type="match status" value="1"/>
</dbReference>
<dbReference type="GO" id="GO:0016020">
    <property type="term" value="C:membrane"/>
    <property type="evidence" value="ECO:0007669"/>
    <property type="project" value="UniProtKB-SubCell"/>
</dbReference>
<dbReference type="GO" id="GO:0022857">
    <property type="term" value="F:transmembrane transporter activity"/>
    <property type="evidence" value="ECO:0007669"/>
    <property type="project" value="InterPro"/>
</dbReference>
<dbReference type="GeneID" id="829165"/>
<reference evidence="9 10" key="1">
    <citation type="journal article" date="1999" name="Nature">
        <title>Sequence and analysis of chromosome 4 of the plant Arabidopsis thaliana.</title>
        <authorList>
            <consortium name="EU"/>
            <consortium name="CSHL and WU Arabidopsis Sequencing Project"/>
            <person name="Mayer K."/>
            <person name="Schuller C."/>
            <person name="Wambutt R."/>
            <person name="Murphy G."/>
            <person name="Volckaert G."/>
            <person name="Pohl T."/>
            <person name="Dusterhoft A."/>
            <person name="Stiekema W."/>
            <person name="Entian K.D."/>
            <person name="Terryn N."/>
            <person name="Harris B."/>
            <person name="Ansorge W."/>
            <person name="Brandt P."/>
            <person name="Grivell L."/>
            <person name="Rieger M."/>
            <person name="Weichselgartner M."/>
            <person name="de Simone V."/>
            <person name="Obermaier B."/>
            <person name="Mache R."/>
            <person name="Muller M."/>
            <person name="Kreis M."/>
            <person name="Delseny M."/>
            <person name="Puigdomenech P."/>
            <person name="Watson M."/>
            <person name="Schmidtheini T."/>
            <person name="Reichert B."/>
            <person name="Portatelle D."/>
            <person name="Perez-Alonso M."/>
            <person name="Boutry M."/>
            <person name="Bancroft I."/>
            <person name="Vos P."/>
            <person name="Hoheisel J."/>
            <person name="Zimmermann W."/>
            <person name="Wedler H."/>
            <person name="Ridley P."/>
            <person name="Langham S.A."/>
            <person name="McCullagh B."/>
            <person name="Bilham L."/>
            <person name="Robben J."/>
            <person name="Van der Schueren J."/>
            <person name="Grymonprez B."/>
            <person name="Chuang Y.J."/>
            <person name="Vandenbussche F."/>
            <person name="Braeken M."/>
            <person name="Weltjens I."/>
            <person name="Voet M."/>
            <person name="Bastiaens I."/>
            <person name="Aert R."/>
            <person name="Defoor E."/>
            <person name="Weitzenegger T."/>
            <person name="Bothe G."/>
            <person name="Ramsperger U."/>
            <person name="Hilbert H."/>
            <person name="Braun M."/>
            <person name="Holzer E."/>
            <person name="Brandt A."/>
            <person name="Peters S."/>
            <person name="van Staveren M."/>
            <person name="Dirske W."/>
            <person name="Mooijman P."/>
            <person name="Klein Lankhorst R."/>
            <person name="Rose M."/>
            <person name="Hauf J."/>
            <person name="Kotter P."/>
            <person name="Berneiser S."/>
            <person name="Hempel S."/>
            <person name="Feldpausch M."/>
            <person name="Lamberth S."/>
            <person name="Van den Daele H."/>
            <person name="De Keyser A."/>
            <person name="Buysshaert C."/>
            <person name="Gielen J."/>
            <person name="Villarroel R."/>
            <person name="De Clercq R."/>
            <person name="Van Montagu M."/>
            <person name="Rogers J."/>
            <person name="Cronin A."/>
            <person name="Quail M."/>
            <person name="Bray-Allen S."/>
            <person name="Clark L."/>
            <person name="Doggett J."/>
            <person name="Hall S."/>
            <person name="Kay M."/>
            <person name="Lennard N."/>
            <person name="McLay K."/>
            <person name="Mayes R."/>
            <person name="Pettett A."/>
            <person name="Rajandream M.A."/>
            <person name="Lyne M."/>
            <person name="Benes V."/>
            <person name="Rechmann S."/>
            <person name="Borkova D."/>
            <person name="Blocker H."/>
            <person name="Scharfe M."/>
            <person name="Grimm M."/>
            <person name="Lohnert T.H."/>
            <person name="Dose S."/>
            <person name="de Haan M."/>
            <person name="Maarse A."/>
            <person name="Schafer M."/>
            <person name="Muller-Auer S."/>
            <person name="Gabel C."/>
            <person name="Fuchs M."/>
            <person name="Fartmann B."/>
            <person name="Granderath K."/>
            <person name="Dauner D."/>
            <person name="Herzl A."/>
            <person name="Neumann S."/>
            <person name="Argiriou A."/>
            <person name="Vitale D."/>
            <person name="Liguori R."/>
            <person name="Piravandi E."/>
            <person name="Massenet O."/>
            <person name="Quigley F."/>
            <person name="Clabauld G."/>
            <person name="Mundlein A."/>
            <person name="Felber R."/>
            <person name="Schnabl S."/>
            <person name="Hiller R."/>
            <person name="Schmidt W."/>
            <person name="Lecharny A."/>
            <person name="Aubourg S."/>
            <person name="Chefdor F."/>
            <person name="Cooke R."/>
            <person name="Berger C."/>
            <person name="Montfort A."/>
            <person name="Casacuberta E."/>
            <person name="Gibbons T."/>
            <person name="Weber N."/>
            <person name="Vandenbol M."/>
            <person name="Bargues M."/>
            <person name="Terol J."/>
            <person name="Torres A."/>
            <person name="Perez-Perez A."/>
            <person name="Purnelle B."/>
            <person name="Bent E."/>
            <person name="Johnson S."/>
            <person name="Tacon D."/>
            <person name="Jesse T."/>
            <person name="Heijnen L."/>
            <person name="Schwarz S."/>
            <person name="Scholler P."/>
            <person name="Heber S."/>
            <person name="Francs P."/>
            <person name="Bielke C."/>
            <person name="Frishman D."/>
            <person name="Haase D."/>
            <person name="Lemcke K."/>
            <person name="Mewes H.W."/>
            <person name="Stocker S."/>
            <person name="Zaccaria P."/>
            <person name="Bevan M."/>
            <person name="Wilson R.K."/>
            <person name="de la Bastide M."/>
            <person name="Habermann K."/>
            <person name="Parnell L."/>
            <person name="Dedhia N."/>
            <person name="Gnoj L."/>
            <person name="Schutz K."/>
            <person name="Huang E."/>
            <person name="Spiegel L."/>
            <person name="Sehkon M."/>
            <person name="Murray J."/>
            <person name="Sheet P."/>
            <person name="Cordes M."/>
            <person name="Abu-Threideh J."/>
            <person name="Stoneking T."/>
            <person name="Kalicki J."/>
            <person name="Graves T."/>
            <person name="Harmon G."/>
            <person name="Edwards J."/>
            <person name="Latreille P."/>
            <person name="Courtney L."/>
            <person name="Cloud J."/>
            <person name="Abbott A."/>
            <person name="Scott K."/>
            <person name="Johnson D."/>
            <person name="Minx P."/>
            <person name="Bentley D."/>
            <person name="Fulton B."/>
            <person name="Miller N."/>
            <person name="Greco T."/>
            <person name="Kemp K."/>
            <person name="Kramer J."/>
            <person name="Fulton L."/>
            <person name="Mardis E."/>
            <person name="Dante M."/>
            <person name="Pepin K."/>
            <person name="Hillier L."/>
            <person name="Nelson J."/>
            <person name="Spieth J."/>
            <person name="Ryan E."/>
            <person name="Andrews S."/>
            <person name="Geisel C."/>
            <person name="Layman D."/>
            <person name="Du H."/>
            <person name="Ali J."/>
            <person name="Berghoff A."/>
            <person name="Jones K."/>
            <person name="Drone K."/>
            <person name="Cotton M."/>
            <person name="Joshu C."/>
            <person name="Antonoiu B."/>
            <person name="Zidanic M."/>
            <person name="Strong C."/>
            <person name="Sun H."/>
            <person name="Lamar B."/>
            <person name="Yordan C."/>
            <person name="Ma P."/>
            <person name="Zhong J."/>
            <person name="Preston R."/>
            <person name="Vil D."/>
            <person name="Shekher M."/>
            <person name="Matero A."/>
            <person name="Shah R."/>
            <person name="Swaby I.K."/>
            <person name="O'Shaughnessy A."/>
            <person name="Rodriguez M."/>
            <person name="Hoffmann J."/>
            <person name="Till S."/>
            <person name="Granat S."/>
            <person name="Shohdy N."/>
            <person name="Hasegawa A."/>
            <person name="Hameed A."/>
            <person name="Lodhi M."/>
            <person name="Johnson A."/>
            <person name="Chen E."/>
            <person name="Marra M."/>
            <person name="Martienssen R."/>
            <person name="McCombie W.R."/>
        </authorList>
    </citation>
    <scope>NUCLEOTIDE SEQUENCE [LARGE SCALE GENOMIC DNA]</scope>
    <source>
        <strain evidence="10">cv. Columbia</strain>
    </source>
</reference>
<comment type="similarity">
    <text evidence="2 6">Belongs to the drug/metabolite transporter (DMT) superfamily. Plant drug/metabolite exporter (P-DME) (TC 2.A.7.4) family.</text>
</comment>
<dbReference type="OrthoDB" id="1728340at2759"/>
<dbReference type="SUPFAM" id="SSF103481">
    <property type="entry name" value="Multidrug resistance efflux transporter EmrE"/>
    <property type="match status" value="2"/>
</dbReference>
<evidence type="ECO:0000313" key="9">
    <source>
        <dbReference type="EMBL" id="ANM66485.1"/>
    </source>
</evidence>
<comment type="subcellular location">
    <subcellularLocation>
        <location evidence="1 6">Membrane</location>
        <topology evidence="1 6">Multi-pass membrane protein</topology>
    </subcellularLocation>
</comment>
<keyword evidence="5 6" id="KW-0472">Membrane</keyword>
<feature type="transmembrane region" description="Helical" evidence="6">
    <location>
        <begin position="12"/>
        <end position="35"/>
    </location>
</feature>
<dbReference type="SMR" id="A0A178V090"/>
<dbReference type="Pfam" id="PF00892">
    <property type="entry name" value="EamA"/>
    <property type="match status" value="2"/>
</dbReference>
<evidence type="ECO:0000256" key="2">
    <source>
        <dbReference type="ARBA" id="ARBA00007635"/>
    </source>
</evidence>
<evidence type="ECO:0000313" key="8">
    <source>
        <dbReference type="Araport" id="AT4G30420"/>
    </source>
</evidence>
<dbReference type="Araport" id="AT4G30420"/>
<dbReference type="ExpressionAtlas" id="A0A178V090">
    <property type="expression patterns" value="baseline and differential"/>
</dbReference>
<evidence type="ECO:0000256" key="3">
    <source>
        <dbReference type="ARBA" id="ARBA00022692"/>
    </source>
</evidence>
<name>A0A178V090_ARATH</name>